<comment type="caution">
    <text evidence="1">The sequence shown here is derived from an EMBL/GenBank/DDBJ whole genome shotgun (WGS) entry which is preliminary data.</text>
</comment>
<keyword evidence="2" id="KW-1185">Reference proteome</keyword>
<organism evidence="1 2">
    <name type="scientific">Trichomalopsis sarcophagae</name>
    <dbReference type="NCBI Taxonomy" id="543379"/>
    <lineage>
        <taxon>Eukaryota</taxon>
        <taxon>Metazoa</taxon>
        <taxon>Ecdysozoa</taxon>
        <taxon>Arthropoda</taxon>
        <taxon>Hexapoda</taxon>
        <taxon>Insecta</taxon>
        <taxon>Pterygota</taxon>
        <taxon>Neoptera</taxon>
        <taxon>Endopterygota</taxon>
        <taxon>Hymenoptera</taxon>
        <taxon>Apocrita</taxon>
        <taxon>Proctotrupomorpha</taxon>
        <taxon>Chalcidoidea</taxon>
        <taxon>Pteromalidae</taxon>
        <taxon>Pteromalinae</taxon>
        <taxon>Trichomalopsis</taxon>
    </lineage>
</organism>
<reference evidence="1 2" key="1">
    <citation type="journal article" date="2017" name="Curr. Biol.">
        <title>The Evolution of Venom by Co-option of Single-Copy Genes.</title>
        <authorList>
            <person name="Martinson E.O."/>
            <person name="Mrinalini"/>
            <person name="Kelkar Y.D."/>
            <person name="Chang C.H."/>
            <person name="Werren J.H."/>
        </authorList>
    </citation>
    <scope>NUCLEOTIDE SEQUENCE [LARGE SCALE GENOMIC DNA]</scope>
    <source>
        <strain evidence="1 2">Alberta</strain>
        <tissue evidence="1">Whole body</tissue>
    </source>
</reference>
<evidence type="ECO:0000313" key="1">
    <source>
        <dbReference type="EMBL" id="OXU22962.1"/>
    </source>
</evidence>
<dbReference type="EMBL" id="NNAY01001773">
    <property type="protein sequence ID" value="OXU22962.1"/>
    <property type="molecule type" value="Genomic_DNA"/>
</dbReference>
<evidence type="ECO:0000313" key="2">
    <source>
        <dbReference type="Proteomes" id="UP000215335"/>
    </source>
</evidence>
<feature type="non-terminal residue" evidence="1">
    <location>
        <position position="287"/>
    </location>
</feature>
<protein>
    <submittedName>
        <fullName evidence="1">Uncharacterized protein</fullName>
    </submittedName>
</protein>
<accession>A0A232EX56</accession>
<dbReference type="Proteomes" id="UP000215335">
    <property type="component" value="Unassembled WGS sequence"/>
</dbReference>
<name>A0A232EX56_9HYME</name>
<gene>
    <name evidence="1" type="ORF">TSAR_014996</name>
</gene>
<dbReference type="AlphaFoldDB" id="A0A232EX56"/>
<dbReference type="OrthoDB" id="7679028at2759"/>
<sequence length="287" mass="32905">MKNRDTNIEVNSVACSEVSSAFQTRLRGAPAPLDVKVREVVYPASTDIVAVSRANRLEKILKYLKDSIWCNHERNFIIVNSNGVDSCQMFCSFLTITWIYNMMYVLYFCTSSNGTFMLYTFNPFTDSAPISWNKVQDQSLNNGHCNTISASDLFCDKMKSFNGYNLKVIFILFSDHVDRYNRSKSGTVHYTKTQKNKKAPEPNMQSTVRNQTVFTFQQQQQNIDYEELDSFCQASTVKKGSKRGIEQLETLAPRNVSRKLNLQFKNHHIFADKLLTIMLNSNIATLI</sequence>
<proteinExistence type="predicted"/>